<proteinExistence type="predicted"/>
<dbReference type="Proteomes" id="UP000515204">
    <property type="component" value="Unplaced"/>
</dbReference>
<dbReference type="SMART" id="SM01155">
    <property type="entry name" value="DUF1713"/>
    <property type="match status" value="1"/>
</dbReference>
<dbReference type="KEGG" id="dqu:106742997"/>
<keyword evidence="2" id="KW-1185">Reference proteome</keyword>
<organism evidence="2 3">
    <name type="scientific">Dinoponera quadriceps</name>
    <name type="common">South American ant</name>
    <dbReference type="NCBI Taxonomy" id="609295"/>
    <lineage>
        <taxon>Eukaryota</taxon>
        <taxon>Metazoa</taxon>
        <taxon>Ecdysozoa</taxon>
        <taxon>Arthropoda</taxon>
        <taxon>Hexapoda</taxon>
        <taxon>Insecta</taxon>
        <taxon>Pterygota</taxon>
        <taxon>Neoptera</taxon>
        <taxon>Endopterygota</taxon>
        <taxon>Hymenoptera</taxon>
        <taxon>Apocrita</taxon>
        <taxon>Aculeata</taxon>
        <taxon>Formicoidea</taxon>
        <taxon>Formicidae</taxon>
        <taxon>Ponerinae</taxon>
        <taxon>Ponerini</taxon>
        <taxon>Dinoponera</taxon>
    </lineage>
</organism>
<dbReference type="OrthoDB" id="6423950at2759"/>
<reference evidence="3" key="1">
    <citation type="submission" date="2025-08" db="UniProtKB">
        <authorList>
            <consortium name="RefSeq"/>
        </authorList>
    </citation>
    <scope>IDENTIFICATION</scope>
</reference>
<dbReference type="InterPro" id="IPR013177">
    <property type="entry name" value="Ribosomal_mS38_C"/>
</dbReference>
<accession>A0A6P3X0K7</accession>
<dbReference type="GeneID" id="106742997"/>
<evidence type="ECO:0000313" key="2">
    <source>
        <dbReference type="Proteomes" id="UP000515204"/>
    </source>
</evidence>
<feature type="domain" description="Ribosomal protein mS38 C-terminal" evidence="1">
    <location>
        <begin position="121"/>
        <end position="154"/>
    </location>
</feature>
<evidence type="ECO:0000259" key="1">
    <source>
        <dbReference type="SMART" id="SM01155"/>
    </source>
</evidence>
<evidence type="ECO:0000313" key="3">
    <source>
        <dbReference type="RefSeq" id="XP_014471906.1"/>
    </source>
</evidence>
<sequence>MSINTLYAAFRKLAVDRIGAAAATATARYYSTQQINLDVSRFMHNVPSSAVPVHDIKFKPGTLSIDFGIPTRRSVPSIIEMPVARIPPLREPTKSLPLEYDSPLPQTSVDLPTIGGNFEKQAVRMIVIRRKKMKKHKRRKLRKKMKFVWARMRQRRNVEKIKRFNNEMIAKIKMAQAFDAKKYVQGRLDILNKERIPRTFRGEILPLEMIKKLRDEKQAKKDARLNKPILKL</sequence>
<protein>
    <submittedName>
        <fullName evidence="3">Uncharacterized protein LOC106742997</fullName>
    </submittedName>
</protein>
<gene>
    <name evidence="3" type="primary">LOC106742997</name>
</gene>
<dbReference type="AlphaFoldDB" id="A0A6P3X0K7"/>
<name>A0A6P3X0K7_DINQU</name>
<dbReference type="RefSeq" id="XP_014471906.1">
    <property type="nucleotide sequence ID" value="XM_014616420.1"/>
</dbReference>
<dbReference type="Pfam" id="PF08213">
    <property type="entry name" value="COX24_C"/>
    <property type="match status" value="1"/>
</dbReference>